<protein>
    <submittedName>
        <fullName evidence="2">Uncharacterized protein</fullName>
    </submittedName>
</protein>
<evidence type="ECO:0000256" key="1">
    <source>
        <dbReference type="SAM" id="MobiDB-lite"/>
    </source>
</evidence>
<sequence>MLHCYEGLVEASSRLPVPDDGRGKAAVRSNPDPNSGKSPEYHPLPAYMGNTFTAICGLWTMADPIIGKAGDSLRSVHQPVTALDIGLPDPLSQLTILLWHTGLLYVANVVTSPEMMLNNPAAGRAWFQLCLSGYRNMLAIFAMVEEIVQGLLG</sequence>
<dbReference type="InParanoid" id="A0A2T3A868"/>
<accession>A0A2T3A868</accession>
<dbReference type="EMBL" id="KZ678441">
    <property type="protein sequence ID" value="PSR85565.1"/>
    <property type="molecule type" value="Genomic_DNA"/>
</dbReference>
<feature type="region of interest" description="Disordered" evidence="1">
    <location>
        <begin position="15"/>
        <end position="40"/>
    </location>
</feature>
<organism evidence="2 3">
    <name type="scientific">Coniella lustricola</name>
    <dbReference type="NCBI Taxonomy" id="2025994"/>
    <lineage>
        <taxon>Eukaryota</taxon>
        <taxon>Fungi</taxon>
        <taxon>Dikarya</taxon>
        <taxon>Ascomycota</taxon>
        <taxon>Pezizomycotina</taxon>
        <taxon>Sordariomycetes</taxon>
        <taxon>Sordariomycetidae</taxon>
        <taxon>Diaporthales</taxon>
        <taxon>Schizoparmaceae</taxon>
        <taxon>Coniella</taxon>
    </lineage>
</organism>
<proteinExistence type="predicted"/>
<name>A0A2T3A868_9PEZI</name>
<dbReference type="Proteomes" id="UP000241462">
    <property type="component" value="Unassembled WGS sequence"/>
</dbReference>
<gene>
    <name evidence="2" type="ORF">BD289DRAFT_482674</name>
</gene>
<keyword evidence="3" id="KW-1185">Reference proteome</keyword>
<reference evidence="2 3" key="1">
    <citation type="journal article" date="2018" name="Mycol. Prog.">
        <title>Coniella lustricola, a new species from submerged detritus.</title>
        <authorList>
            <person name="Raudabaugh D.B."/>
            <person name="Iturriaga T."/>
            <person name="Carver A."/>
            <person name="Mondo S."/>
            <person name="Pangilinan J."/>
            <person name="Lipzen A."/>
            <person name="He G."/>
            <person name="Amirebrahimi M."/>
            <person name="Grigoriev I.V."/>
            <person name="Miller A.N."/>
        </authorList>
    </citation>
    <scope>NUCLEOTIDE SEQUENCE [LARGE SCALE GENOMIC DNA]</scope>
    <source>
        <strain evidence="2 3">B22-T-1</strain>
    </source>
</reference>
<evidence type="ECO:0000313" key="2">
    <source>
        <dbReference type="EMBL" id="PSR85565.1"/>
    </source>
</evidence>
<dbReference type="AlphaFoldDB" id="A0A2T3A868"/>
<evidence type="ECO:0000313" key="3">
    <source>
        <dbReference type="Proteomes" id="UP000241462"/>
    </source>
</evidence>